<evidence type="ECO:0000256" key="8">
    <source>
        <dbReference type="HAMAP-Rule" id="MF_01161"/>
    </source>
</evidence>
<name>A0A9X2RDZ2_9BACT</name>
<comment type="domain">
    <text evidence="8">The N-terminal region contains the highly conserved SGGXDS motif, predicted to be a P-loop motif involved in ATP binding.</text>
</comment>
<dbReference type="InterPro" id="IPR012795">
    <property type="entry name" value="tRNA_Ile_lys_synt_N"/>
</dbReference>
<feature type="domain" description="Lysidine-tRNA(Ile) synthetase C-terminal" evidence="9">
    <location>
        <begin position="361"/>
        <end position="429"/>
    </location>
</feature>
<evidence type="ECO:0000256" key="6">
    <source>
        <dbReference type="ARBA" id="ARBA00022840"/>
    </source>
</evidence>
<evidence type="ECO:0000259" key="9">
    <source>
        <dbReference type="SMART" id="SM00977"/>
    </source>
</evidence>
<evidence type="ECO:0000256" key="7">
    <source>
        <dbReference type="ARBA" id="ARBA00048539"/>
    </source>
</evidence>
<dbReference type="Proteomes" id="UP001139125">
    <property type="component" value="Unassembled WGS sequence"/>
</dbReference>
<dbReference type="CDD" id="cd01992">
    <property type="entry name" value="TilS_N"/>
    <property type="match status" value="1"/>
</dbReference>
<comment type="function">
    <text evidence="8">Ligates lysine onto the cytidine present at position 34 of the AUA codon-specific tRNA(Ile) that contains the anticodon CAU, in an ATP-dependent manner. Cytidine is converted to lysidine, thus changing the amino acid specificity of the tRNA from methionine to isoleucine.</text>
</comment>
<keyword evidence="2 8" id="KW-0963">Cytoplasm</keyword>
<evidence type="ECO:0000256" key="4">
    <source>
        <dbReference type="ARBA" id="ARBA00022694"/>
    </source>
</evidence>
<dbReference type="SMART" id="SM00977">
    <property type="entry name" value="TilS_C"/>
    <property type="match status" value="1"/>
</dbReference>
<dbReference type="InterPro" id="IPR012094">
    <property type="entry name" value="tRNA_Ile_lys_synt"/>
</dbReference>
<comment type="similarity">
    <text evidence="8">Belongs to the tRNA(Ile)-lysidine synthase family.</text>
</comment>
<dbReference type="NCBIfam" id="TIGR02432">
    <property type="entry name" value="lysidine_TilS_N"/>
    <property type="match status" value="1"/>
</dbReference>
<evidence type="ECO:0000256" key="3">
    <source>
        <dbReference type="ARBA" id="ARBA00022598"/>
    </source>
</evidence>
<feature type="binding site" evidence="8">
    <location>
        <begin position="32"/>
        <end position="37"/>
    </location>
    <ligand>
        <name>ATP</name>
        <dbReference type="ChEBI" id="CHEBI:30616"/>
    </ligand>
</feature>
<dbReference type="PANTHER" id="PTHR43033:SF1">
    <property type="entry name" value="TRNA(ILE)-LYSIDINE SYNTHASE-RELATED"/>
    <property type="match status" value="1"/>
</dbReference>
<gene>
    <name evidence="8 10" type="primary">tilS</name>
    <name evidence="10" type="ORF">NM125_08545</name>
</gene>
<dbReference type="EC" id="6.3.4.19" evidence="8"/>
<evidence type="ECO:0000256" key="2">
    <source>
        <dbReference type="ARBA" id="ARBA00022490"/>
    </source>
</evidence>
<comment type="subcellular location">
    <subcellularLocation>
        <location evidence="1 8">Cytoplasm</location>
    </subcellularLocation>
</comment>
<dbReference type="AlphaFoldDB" id="A0A9X2RDZ2"/>
<dbReference type="InterPro" id="IPR014729">
    <property type="entry name" value="Rossmann-like_a/b/a_fold"/>
</dbReference>
<dbReference type="EMBL" id="JANDBC010000001">
    <property type="protein sequence ID" value="MCP9291626.1"/>
    <property type="molecule type" value="Genomic_DNA"/>
</dbReference>
<proteinExistence type="inferred from homology"/>
<dbReference type="GO" id="GO:0005524">
    <property type="term" value="F:ATP binding"/>
    <property type="evidence" value="ECO:0007669"/>
    <property type="project" value="UniProtKB-UniRule"/>
</dbReference>
<evidence type="ECO:0000313" key="11">
    <source>
        <dbReference type="Proteomes" id="UP001139125"/>
    </source>
</evidence>
<dbReference type="GO" id="GO:0006400">
    <property type="term" value="P:tRNA modification"/>
    <property type="evidence" value="ECO:0007669"/>
    <property type="project" value="UniProtKB-UniRule"/>
</dbReference>
<dbReference type="NCBIfam" id="TIGR02433">
    <property type="entry name" value="lysidine_TilS_C"/>
    <property type="match status" value="1"/>
</dbReference>
<dbReference type="Pfam" id="PF01171">
    <property type="entry name" value="ATP_bind_3"/>
    <property type="match status" value="1"/>
</dbReference>
<organism evidence="10 11">
    <name type="scientific">Gracilimonas sediminicola</name>
    <dbReference type="NCBI Taxonomy" id="2952158"/>
    <lineage>
        <taxon>Bacteria</taxon>
        <taxon>Pseudomonadati</taxon>
        <taxon>Balneolota</taxon>
        <taxon>Balneolia</taxon>
        <taxon>Balneolales</taxon>
        <taxon>Balneolaceae</taxon>
        <taxon>Gracilimonas</taxon>
    </lineage>
</organism>
<dbReference type="GO" id="GO:0005737">
    <property type="term" value="C:cytoplasm"/>
    <property type="evidence" value="ECO:0007669"/>
    <property type="project" value="UniProtKB-SubCell"/>
</dbReference>
<evidence type="ECO:0000256" key="1">
    <source>
        <dbReference type="ARBA" id="ARBA00004496"/>
    </source>
</evidence>
<keyword evidence="5 8" id="KW-0547">Nucleotide-binding</keyword>
<dbReference type="InterPro" id="IPR012796">
    <property type="entry name" value="Lysidine-tRNA-synth_C"/>
</dbReference>
<sequence>MAKSISKKIQKHLSQSLADYFDPDAFFILGVSGGPDSMALLYLFHLLEQEALVVHVNYGKRGKQADKDQELVEQLAFQWGFECCSIRLNPKEAEGENFQNWARRQRYQFFRDLKSDSGAEAIVTAHHQDDQVETILQKLFRGSGPAAWQGMREWDGKLFRPLLKFDKEDILAFCEAEAIPYRTDESNKSSDYARNFIRNEFAQQIDNLLPGWKQNILNLPEQGKLFEASITEITEQVTNNNSINLKKYAQLPQILKPAVLKTMLDQFGLEGAYSKGQLEALTELEFLQPGKSMKVGDLVLTRERNGIHLQQDESIDEISQKISKKIAQEGYSLNGVTLKRTKKPSGKSALKLDASKLSWPLTLRSWSDGDALQPLGMAGHQKVSDHLTNRKIPSHFKEKALVLCGSDSTIYAILYPVPATNNEQGAISELAKCESTSTTFLTINFS</sequence>
<evidence type="ECO:0000256" key="5">
    <source>
        <dbReference type="ARBA" id="ARBA00022741"/>
    </source>
</evidence>
<dbReference type="PANTHER" id="PTHR43033">
    <property type="entry name" value="TRNA(ILE)-LYSIDINE SYNTHASE-RELATED"/>
    <property type="match status" value="1"/>
</dbReference>
<protein>
    <recommendedName>
        <fullName evidence="8">tRNA(Ile)-lysidine synthase</fullName>
        <ecNumber evidence="8">6.3.4.19</ecNumber>
    </recommendedName>
    <alternativeName>
        <fullName evidence="8">tRNA(Ile)-2-lysyl-cytidine synthase</fullName>
    </alternativeName>
    <alternativeName>
        <fullName evidence="8">tRNA(Ile)-lysidine synthetase</fullName>
    </alternativeName>
</protein>
<comment type="caution">
    <text evidence="10">The sequence shown here is derived from an EMBL/GenBank/DDBJ whole genome shotgun (WGS) entry which is preliminary data.</text>
</comment>
<keyword evidence="6 8" id="KW-0067">ATP-binding</keyword>
<dbReference type="SUPFAM" id="SSF56037">
    <property type="entry name" value="PheT/TilS domain"/>
    <property type="match status" value="1"/>
</dbReference>
<keyword evidence="4 8" id="KW-0819">tRNA processing</keyword>
<accession>A0A9X2RDZ2</accession>
<keyword evidence="11" id="KW-1185">Reference proteome</keyword>
<reference evidence="10" key="1">
    <citation type="submission" date="2022-06" db="EMBL/GenBank/DDBJ databases">
        <title>Gracilimonas sp. CAU 1638 isolated from sea sediment.</title>
        <authorList>
            <person name="Kim W."/>
        </authorList>
    </citation>
    <scope>NUCLEOTIDE SEQUENCE</scope>
    <source>
        <strain evidence="10">CAU 1638</strain>
    </source>
</reference>
<dbReference type="InterPro" id="IPR011063">
    <property type="entry name" value="TilS/TtcA_N"/>
</dbReference>
<comment type="catalytic activity">
    <reaction evidence="7 8">
        <text>cytidine(34) in tRNA(Ile2) + L-lysine + ATP = lysidine(34) in tRNA(Ile2) + AMP + diphosphate + H(+)</text>
        <dbReference type="Rhea" id="RHEA:43744"/>
        <dbReference type="Rhea" id="RHEA-COMP:10625"/>
        <dbReference type="Rhea" id="RHEA-COMP:10670"/>
        <dbReference type="ChEBI" id="CHEBI:15378"/>
        <dbReference type="ChEBI" id="CHEBI:30616"/>
        <dbReference type="ChEBI" id="CHEBI:32551"/>
        <dbReference type="ChEBI" id="CHEBI:33019"/>
        <dbReference type="ChEBI" id="CHEBI:82748"/>
        <dbReference type="ChEBI" id="CHEBI:83665"/>
        <dbReference type="ChEBI" id="CHEBI:456215"/>
        <dbReference type="EC" id="6.3.4.19"/>
    </reaction>
</comment>
<dbReference type="SUPFAM" id="SSF52402">
    <property type="entry name" value="Adenine nucleotide alpha hydrolases-like"/>
    <property type="match status" value="1"/>
</dbReference>
<dbReference type="RefSeq" id="WP_255134489.1">
    <property type="nucleotide sequence ID" value="NZ_JANDBC010000001.1"/>
</dbReference>
<dbReference type="Gene3D" id="3.40.50.620">
    <property type="entry name" value="HUPs"/>
    <property type="match status" value="1"/>
</dbReference>
<keyword evidence="3 8" id="KW-0436">Ligase</keyword>
<dbReference type="GO" id="GO:0032267">
    <property type="term" value="F:tRNA(Ile)-lysidine synthase activity"/>
    <property type="evidence" value="ECO:0007669"/>
    <property type="project" value="UniProtKB-EC"/>
</dbReference>
<evidence type="ECO:0000313" key="10">
    <source>
        <dbReference type="EMBL" id="MCP9291626.1"/>
    </source>
</evidence>
<dbReference type="HAMAP" id="MF_01161">
    <property type="entry name" value="tRNA_Ile_lys_synt"/>
    <property type="match status" value="1"/>
</dbReference>